<reference evidence="1 2" key="2">
    <citation type="journal article" date="2008" name="Bioinformatics">
        <title>Assembly reconciliation.</title>
        <authorList>
            <person name="Zimin A.V."/>
            <person name="Smith D.R."/>
            <person name="Sutton G."/>
            <person name="Yorke J.A."/>
        </authorList>
    </citation>
    <scope>NUCLEOTIDE SEQUENCE [LARGE SCALE GENOMIC DNA]</scope>
    <source>
        <strain evidence="1 2">TSC#14021-0224.01</strain>
    </source>
</reference>
<name>B3P7R2_DROER</name>
<proteinExistence type="predicted"/>
<dbReference type="EMBL" id="CH954182">
    <property type="protein sequence ID" value="EDV52970.1"/>
    <property type="molecule type" value="Genomic_DNA"/>
</dbReference>
<reference evidence="1 2" key="1">
    <citation type="journal article" date="2007" name="Nature">
        <title>Evolution of genes and genomes on the Drosophila phylogeny.</title>
        <authorList>
            <consortium name="Drosophila 12 Genomes Consortium"/>
            <person name="Clark A.G."/>
            <person name="Eisen M.B."/>
            <person name="Smith D.R."/>
            <person name="Bergman C.M."/>
            <person name="Oliver B."/>
            <person name="Markow T.A."/>
            <person name="Kaufman T.C."/>
            <person name="Kellis M."/>
            <person name="Gelbart W."/>
            <person name="Iyer V.N."/>
            <person name="Pollard D.A."/>
            <person name="Sackton T.B."/>
            <person name="Larracuente A.M."/>
            <person name="Singh N.D."/>
            <person name="Abad J.P."/>
            <person name="Abt D.N."/>
            <person name="Adryan B."/>
            <person name="Aguade M."/>
            <person name="Akashi H."/>
            <person name="Anderson W.W."/>
            <person name="Aquadro C.F."/>
            <person name="Ardell D.H."/>
            <person name="Arguello R."/>
            <person name="Artieri C.G."/>
            <person name="Barbash D.A."/>
            <person name="Barker D."/>
            <person name="Barsanti P."/>
            <person name="Batterham P."/>
            <person name="Batzoglou S."/>
            <person name="Begun D."/>
            <person name="Bhutkar A."/>
            <person name="Blanco E."/>
            <person name="Bosak S.A."/>
            <person name="Bradley R.K."/>
            <person name="Brand A.D."/>
            <person name="Brent M.R."/>
            <person name="Brooks A.N."/>
            <person name="Brown R.H."/>
            <person name="Butlin R.K."/>
            <person name="Caggese C."/>
            <person name="Calvi B.R."/>
            <person name="Bernardo de Carvalho A."/>
            <person name="Caspi A."/>
            <person name="Castrezana S."/>
            <person name="Celniker S.E."/>
            <person name="Chang J.L."/>
            <person name="Chapple C."/>
            <person name="Chatterji S."/>
            <person name="Chinwalla A."/>
            <person name="Civetta A."/>
            <person name="Clifton S.W."/>
            <person name="Comeron J.M."/>
            <person name="Costello J.C."/>
            <person name="Coyne J.A."/>
            <person name="Daub J."/>
            <person name="David R.G."/>
            <person name="Delcher A.L."/>
            <person name="Delehaunty K."/>
            <person name="Do C.B."/>
            <person name="Ebling H."/>
            <person name="Edwards K."/>
            <person name="Eickbush T."/>
            <person name="Evans J.D."/>
            <person name="Filipski A."/>
            <person name="Findeiss S."/>
            <person name="Freyhult E."/>
            <person name="Fulton L."/>
            <person name="Fulton R."/>
            <person name="Garcia A.C."/>
            <person name="Gardiner A."/>
            <person name="Garfield D.A."/>
            <person name="Garvin B.E."/>
            <person name="Gibson G."/>
            <person name="Gilbert D."/>
            <person name="Gnerre S."/>
            <person name="Godfrey J."/>
            <person name="Good R."/>
            <person name="Gotea V."/>
            <person name="Gravely B."/>
            <person name="Greenberg A.J."/>
            <person name="Griffiths-Jones S."/>
            <person name="Gross S."/>
            <person name="Guigo R."/>
            <person name="Gustafson E.A."/>
            <person name="Haerty W."/>
            <person name="Hahn M.W."/>
            <person name="Halligan D.L."/>
            <person name="Halpern A.L."/>
            <person name="Halter G.M."/>
            <person name="Han M.V."/>
            <person name="Heger A."/>
            <person name="Hillier L."/>
            <person name="Hinrichs A.S."/>
            <person name="Holmes I."/>
            <person name="Hoskins R.A."/>
            <person name="Hubisz M.J."/>
            <person name="Hultmark D."/>
            <person name="Huntley M.A."/>
            <person name="Jaffe D.B."/>
            <person name="Jagadeeshan S."/>
            <person name="Jeck W.R."/>
            <person name="Johnson J."/>
            <person name="Jones C.D."/>
            <person name="Jordan W.C."/>
            <person name="Karpen G.H."/>
            <person name="Kataoka E."/>
            <person name="Keightley P.D."/>
            <person name="Kheradpour P."/>
            <person name="Kirkness E.F."/>
            <person name="Koerich L.B."/>
            <person name="Kristiansen K."/>
            <person name="Kudrna D."/>
            <person name="Kulathinal R.J."/>
            <person name="Kumar S."/>
            <person name="Kwok R."/>
            <person name="Lander E."/>
            <person name="Langley C.H."/>
            <person name="Lapoint R."/>
            <person name="Lazzaro B.P."/>
            <person name="Lee S.J."/>
            <person name="Levesque L."/>
            <person name="Li R."/>
            <person name="Lin C.F."/>
            <person name="Lin M.F."/>
            <person name="Lindblad-Toh K."/>
            <person name="Llopart A."/>
            <person name="Long M."/>
            <person name="Low L."/>
            <person name="Lozovsky E."/>
            <person name="Lu J."/>
            <person name="Luo M."/>
            <person name="Machado C.A."/>
            <person name="Makalowski W."/>
            <person name="Marzo M."/>
            <person name="Matsuda M."/>
            <person name="Matzkin L."/>
            <person name="McAllister B."/>
            <person name="McBride C.S."/>
            <person name="McKernan B."/>
            <person name="McKernan K."/>
            <person name="Mendez-Lago M."/>
            <person name="Minx P."/>
            <person name="Mollenhauer M.U."/>
            <person name="Montooth K."/>
            <person name="Mount S.M."/>
            <person name="Mu X."/>
            <person name="Myers E."/>
            <person name="Negre B."/>
            <person name="Newfeld S."/>
            <person name="Nielsen R."/>
            <person name="Noor M.A."/>
            <person name="O'Grady P."/>
            <person name="Pachter L."/>
            <person name="Papaceit M."/>
            <person name="Parisi M.J."/>
            <person name="Parisi M."/>
            <person name="Parts L."/>
            <person name="Pedersen J.S."/>
            <person name="Pesole G."/>
            <person name="Phillippy A.M."/>
            <person name="Ponting C.P."/>
            <person name="Pop M."/>
            <person name="Porcelli D."/>
            <person name="Powell J.R."/>
            <person name="Prohaska S."/>
            <person name="Pruitt K."/>
            <person name="Puig M."/>
            <person name="Quesneville H."/>
            <person name="Ram K.R."/>
            <person name="Rand D."/>
            <person name="Rasmussen M.D."/>
            <person name="Reed L.K."/>
            <person name="Reenan R."/>
            <person name="Reily A."/>
            <person name="Remington K.A."/>
            <person name="Rieger T.T."/>
            <person name="Ritchie M.G."/>
            <person name="Robin C."/>
            <person name="Rogers Y.H."/>
            <person name="Rohde C."/>
            <person name="Rozas J."/>
            <person name="Rubenfield M.J."/>
            <person name="Ruiz A."/>
            <person name="Russo S."/>
            <person name="Salzberg S.L."/>
            <person name="Sanchez-Gracia A."/>
            <person name="Saranga D.J."/>
            <person name="Sato H."/>
            <person name="Schaeffer S.W."/>
            <person name="Schatz M.C."/>
            <person name="Schlenke T."/>
            <person name="Schwartz R."/>
            <person name="Segarra C."/>
            <person name="Singh R.S."/>
            <person name="Sirot L."/>
            <person name="Sirota M."/>
            <person name="Sisneros N.B."/>
            <person name="Smith C.D."/>
            <person name="Smith T.F."/>
            <person name="Spieth J."/>
            <person name="Stage D.E."/>
            <person name="Stark A."/>
            <person name="Stephan W."/>
            <person name="Strausberg R.L."/>
            <person name="Strempel S."/>
            <person name="Sturgill D."/>
            <person name="Sutton G."/>
            <person name="Sutton G.G."/>
            <person name="Tao W."/>
            <person name="Teichmann S."/>
            <person name="Tobari Y.N."/>
            <person name="Tomimura Y."/>
            <person name="Tsolas J.M."/>
            <person name="Valente V.L."/>
            <person name="Venter E."/>
            <person name="Venter J.C."/>
            <person name="Vicario S."/>
            <person name="Vieira F.G."/>
            <person name="Vilella A.J."/>
            <person name="Villasante A."/>
            <person name="Walenz B."/>
            <person name="Wang J."/>
            <person name="Wasserman M."/>
            <person name="Watts T."/>
            <person name="Wilson D."/>
            <person name="Wilson R.K."/>
            <person name="Wing R.A."/>
            <person name="Wolfner M.F."/>
            <person name="Wong A."/>
            <person name="Wong G.K."/>
            <person name="Wu C.I."/>
            <person name="Wu G."/>
            <person name="Yamamoto D."/>
            <person name="Yang H.P."/>
            <person name="Yang S.P."/>
            <person name="Yorke J.A."/>
            <person name="Yoshida K."/>
            <person name="Zdobnov E."/>
            <person name="Zhang P."/>
            <person name="Zhang Y."/>
            <person name="Zimin A.V."/>
            <person name="Baldwin J."/>
            <person name="Abdouelleil A."/>
            <person name="Abdulkadir J."/>
            <person name="Abebe A."/>
            <person name="Abera B."/>
            <person name="Abreu J."/>
            <person name="Acer S.C."/>
            <person name="Aftuck L."/>
            <person name="Alexander A."/>
            <person name="An P."/>
            <person name="Anderson E."/>
            <person name="Anderson S."/>
            <person name="Arachi H."/>
            <person name="Azer M."/>
            <person name="Bachantsang P."/>
            <person name="Barry A."/>
            <person name="Bayul T."/>
            <person name="Berlin A."/>
            <person name="Bessette D."/>
            <person name="Bloom T."/>
            <person name="Blye J."/>
            <person name="Boguslavskiy L."/>
            <person name="Bonnet C."/>
            <person name="Boukhgalter B."/>
            <person name="Bourzgui I."/>
            <person name="Brown A."/>
            <person name="Cahill P."/>
            <person name="Channer S."/>
            <person name="Cheshatsang Y."/>
            <person name="Chuda L."/>
            <person name="Citroen M."/>
            <person name="Collymore A."/>
            <person name="Cooke P."/>
            <person name="Costello M."/>
            <person name="D'Aco K."/>
            <person name="Daza R."/>
            <person name="De Haan G."/>
            <person name="DeGray S."/>
            <person name="DeMaso C."/>
            <person name="Dhargay N."/>
            <person name="Dooley K."/>
            <person name="Dooley E."/>
            <person name="Doricent M."/>
            <person name="Dorje P."/>
            <person name="Dorjee K."/>
            <person name="Dupes A."/>
            <person name="Elong R."/>
            <person name="Falk J."/>
            <person name="Farina A."/>
            <person name="Faro S."/>
            <person name="Ferguson D."/>
            <person name="Fisher S."/>
            <person name="Foley C.D."/>
            <person name="Franke A."/>
            <person name="Friedrich D."/>
            <person name="Gadbois L."/>
            <person name="Gearin G."/>
            <person name="Gearin C.R."/>
            <person name="Giannoukos G."/>
            <person name="Goode T."/>
            <person name="Graham J."/>
            <person name="Grandbois E."/>
            <person name="Grewal S."/>
            <person name="Gyaltsen K."/>
            <person name="Hafez N."/>
            <person name="Hagos B."/>
            <person name="Hall J."/>
            <person name="Henson C."/>
            <person name="Hollinger A."/>
            <person name="Honan T."/>
            <person name="Huard M.D."/>
            <person name="Hughes L."/>
            <person name="Hurhula B."/>
            <person name="Husby M.E."/>
            <person name="Kamat A."/>
            <person name="Kanga B."/>
            <person name="Kashin S."/>
            <person name="Khazanovich D."/>
            <person name="Kisner P."/>
            <person name="Lance K."/>
            <person name="Lara M."/>
            <person name="Lee W."/>
            <person name="Lennon N."/>
            <person name="Letendre F."/>
            <person name="LeVine R."/>
            <person name="Lipovsky A."/>
            <person name="Liu X."/>
            <person name="Liu J."/>
            <person name="Liu S."/>
            <person name="Lokyitsang T."/>
            <person name="Lokyitsang Y."/>
            <person name="Lubonja R."/>
            <person name="Lui A."/>
            <person name="MacDonald P."/>
            <person name="Magnisalis V."/>
            <person name="Maru K."/>
            <person name="Matthews C."/>
            <person name="McCusker W."/>
            <person name="McDonough S."/>
            <person name="Mehta T."/>
            <person name="Meldrim J."/>
            <person name="Meneus L."/>
            <person name="Mihai O."/>
            <person name="Mihalev A."/>
            <person name="Mihova T."/>
            <person name="Mittelman R."/>
            <person name="Mlenga V."/>
            <person name="Montmayeur A."/>
            <person name="Mulrain L."/>
            <person name="Navidi A."/>
            <person name="Naylor J."/>
            <person name="Negash T."/>
            <person name="Nguyen T."/>
            <person name="Nguyen N."/>
            <person name="Nicol R."/>
            <person name="Norbu C."/>
            <person name="Norbu N."/>
            <person name="Novod N."/>
            <person name="O'Neill B."/>
            <person name="Osman S."/>
            <person name="Markiewicz E."/>
            <person name="Oyono O.L."/>
            <person name="Patti C."/>
            <person name="Phunkhang P."/>
            <person name="Pierre F."/>
            <person name="Priest M."/>
            <person name="Raghuraman S."/>
            <person name="Rege F."/>
            <person name="Reyes R."/>
            <person name="Rise C."/>
            <person name="Rogov P."/>
            <person name="Ross K."/>
            <person name="Ryan E."/>
            <person name="Settipalli S."/>
            <person name="Shea T."/>
            <person name="Sherpa N."/>
            <person name="Shi L."/>
            <person name="Shih D."/>
            <person name="Sparrow T."/>
            <person name="Spaulding J."/>
            <person name="Stalker J."/>
            <person name="Stange-Thomann N."/>
            <person name="Stavropoulos S."/>
            <person name="Stone C."/>
            <person name="Strader C."/>
            <person name="Tesfaye S."/>
            <person name="Thomson T."/>
            <person name="Thoulutsang Y."/>
            <person name="Thoulutsang D."/>
            <person name="Topham K."/>
            <person name="Topping I."/>
            <person name="Tsamla T."/>
            <person name="Vassiliev H."/>
            <person name="Vo A."/>
            <person name="Wangchuk T."/>
            <person name="Wangdi T."/>
            <person name="Weiand M."/>
            <person name="Wilkinson J."/>
            <person name="Wilson A."/>
            <person name="Yadav S."/>
            <person name="Young G."/>
            <person name="Yu Q."/>
            <person name="Zembek L."/>
            <person name="Zhong D."/>
            <person name="Zimmer A."/>
            <person name="Zwirko Z."/>
            <person name="Jaffe D.B."/>
            <person name="Alvarez P."/>
            <person name="Brockman W."/>
            <person name="Butler J."/>
            <person name="Chin C."/>
            <person name="Gnerre S."/>
            <person name="Grabherr M."/>
            <person name="Kleber M."/>
            <person name="Mauceli E."/>
            <person name="MacCallum I."/>
        </authorList>
    </citation>
    <scope>NUCLEOTIDE SEQUENCE [LARGE SCALE GENOMIC DNA]</scope>
    <source>
        <strain evidence="1 2">TSC#14021-0224.01</strain>
    </source>
</reference>
<dbReference type="HOGENOM" id="CLU_1867195_0_0_1"/>
<keyword evidence="2" id="KW-1185">Reference proteome</keyword>
<protein>
    <submittedName>
        <fullName evidence="1">GG11875</fullName>
    </submittedName>
</protein>
<accession>B3P7R2</accession>
<dbReference type="Proteomes" id="UP000008711">
    <property type="component" value="Unassembled WGS sequence"/>
</dbReference>
<dbReference type="OrthoDB" id="8185397at2759"/>
<evidence type="ECO:0000313" key="2">
    <source>
        <dbReference type="Proteomes" id="UP000008711"/>
    </source>
</evidence>
<sequence>MTTSDEMGMGGNFCHDHIQHPLMWCDEKKRLVERKNAEESLRMWRRRKAEECARKEKDKQETCLKQHVRHPPARIWFNKPFDNFDLGNQITSPLLRSPRPNAQPKAQLAAPANPCVTGVLATYHNLQLCEAKQPKCG</sequence>
<evidence type="ECO:0000313" key="1">
    <source>
        <dbReference type="EMBL" id="EDV52970.1"/>
    </source>
</evidence>
<gene>
    <name evidence="1" type="primary">Dere\GG11875</name>
    <name evidence="1" type="ORF">Dere_GG11875</name>
</gene>
<dbReference type="AlphaFoldDB" id="B3P7R2"/>
<organism evidence="1 2">
    <name type="scientific">Drosophila erecta</name>
    <name type="common">Fruit fly</name>
    <dbReference type="NCBI Taxonomy" id="7220"/>
    <lineage>
        <taxon>Eukaryota</taxon>
        <taxon>Metazoa</taxon>
        <taxon>Ecdysozoa</taxon>
        <taxon>Arthropoda</taxon>
        <taxon>Hexapoda</taxon>
        <taxon>Insecta</taxon>
        <taxon>Pterygota</taxon>
        <taxon>Neoptera</taxon>
        <taxon>Endopterygota</taxon>
        <taxon>Diptera</taxon>
        <taxon>Brachycera</taxon>
        <taxon>Muscomorpha</taxon>
        <taxon>Ephydroidea</taxon>
        <taxon>Drosophilidae</taxon>
        <taxon>Drosophila</taxon>
        <taxon>Sophophora</taxon>
    </lineage>
</organism>